<sequence length="231" mass="26539">MSLPALDDIATHSGSSEAIPGVHRIETSPRDKATPIILEMMHSVYPHDQVFGEYCTVNDYIDCPPDELYEYLSDTRCLEEWTYSLRGFEETAEPGLWLAWDKLGSETEIYTRTVANPAARTVDYHCAWDQGKHLWMIYLMRVVDAQLVLNKPGSVVLWTNCHHPFYDHNPYPETAPAGRPVWVGDFWDMFGAGHLLELRNLKAIAEYRYHNGLPITPDWMRESNRHKTSVG</sequence>
<dbReference type="EMBL" id="BCSX01000005">
    <property type="protein sequence ID" value="GAS86329.1"/>
    <property type="molecule type" value="Genomic_DNA"/>
</dbReference>
<proteinExistence type="predicted"/>
<name>A0A117I445_9MYCO</name>
<reference evidence="2" key="2">
    <citation type="submission" date="2016-02" db="EMBL/GenBank/DDBJ databases">
        <title>Draft genome sequence of five rapidly growing Mycobacterium species.</title>
        <authorList>
            <person name="Katahira K."/>
            <person name="Gotou Y."/>
            <person name="Iida K."/>
            <person name="Ogura Y."/>
            <person name="Hayashi T."/>
        </authorList>
    </citation>
    <scope>NUCLEOTIDE SEQUENCE [LARGE SCALE GENOMIC DNA]</scope>
    <source>
        <strain evidence="2">JCM15654</strain>
    </source>
</reference>
<evidence type="ECO:0000313" key="2">
    <source>
        <dbReference type="Proteomes" id="UP000069620"/>
    </source>
</evidence>
<comment type="caution">
    <text evidence="1">The sequence shown here is derived from an EMBL/GenBank/DDBJ whole genome shotgun (WGS) entry which is preliminary data.</text>
</comment>
<dbReference type="OrthoDB" id="4527744at2"/>
<dbReference type="Gene3D" id="3.30.530.20">
    <property type="match status" value="1"/>
</dbReference>
<dbReference type="InterPro" id="IPR023393">
    <property type="entry name" value="START-like_dom_sf"/>
</dbReference>
<gene>
    <name evidence="1" type="ORF">RMCB_0425</name>
</gene>
<reference evidence="2" key="1">
    <citation type="journal article" date="2016" name="Genome Announc.">
        <title>Draft Genome Sequences of Five Rapidly Growing Mycobacterium Species, M. thermoresistibile, M. fortuitum subsp. acetamidolyticum, M. canariasense, M. brisbanense, and M. novocastrense.</title>
        <authorList>
            <person name="Katahira K."/>
            <person name="Ogura Y."/>
            <person name="Gotoh Y."/>
            <person name="Hayashi T."/>
        </authorList>
    </citation>
    <scope>NUCLEOTIDE SEQUENCE [LARGE SCALE GENOMIC DNA]</scope>
    <source>
        <strain evidence="2">JCM15654</strain>
    </source>
</reference>
<dbReference type="Proteomes" id="UP000069620">
    <property type="component" value="Unassembled WGS sequence"/>
</dbReference>
<evidence type="ECO:0008006" key="3">
    <source>
        <dbReference type="Google" id="ProtNLM"/>
    </source>
</evidence>
<dbReference type="RefSeq" id="WP_062827431.1">
    <property type="nucleotide sequence ID" value="NZ_BCSX01000005.1"/>
</dbReference>
<keyword evidence="2" id="KW-1185">Reference proteome</keyword>
<organism evidence="1 2">
    <name type="scientific">Mycolicibacterium brisbanense</name>
    <dbReference type="NCBI Taxonomy" id="146020"/>
    <lineage>
        <taxon>Bacteria</taxon>
        <taxon>Bacillati</taxon>
        <taxon>Actinomycetota</taxon>
        <taxon>Actinomycetes</taxon>
        <taxon>Mycobacteriales</taxon>
        <taxon>Mycobacteriaceae</taxon>
        <taxon>Mycolicibacterium</taxon>
    </lineage>
</organism>
<dbReference type="STRING" id="146020.RMCB_0425"/>
<dbReference type="SUPFAM" id="SSF55961">
    <property type="entry name" value="Bet v1-like"/>
    <property type="match status" value="1"/>
</dbReference>
<evidence type="ECO:0000313" key="1">
    <source>
        <dbReference type="EMBL" id="GAS86329.1"/>
    </source>
</evidence>
<dbReference type="AlphaFoldDB" id="A0A117I445"/>
<accession>A0A117I445</accession>
<protein>
    <recommendedName>
        <fullName evidence="3">SRPBCC family protein</fullName>
    </recommendedName>
</protein>